<dbReference type="AlphaFoldDB" id="A0AA38FQD4"/>
<dbReference type="EMBL" id="JAHRHJ020000007">
    <property type="protein sequence ID" value="KAH9308289.1"/>
    <property type="molecule type" value="Genomic_DNA"/>
</dbReference>
<dbReference type="InterPro" id="IPR052160">
    <property type="entry name" value="Gypsy_RT_Integrase-like"/>
</dbReference>
<dbReference type="PANTHER" id="PTHR47266">
    <property type="entry name" value="ENDONUCLEASE-RELATED"/>
    <property type="match status" value="1"/>
</dbReference>
<reference evidence="1 2" key="1">
    <citation type="journal article" date="2021" name="Nat. Plants">
        <title>The Taxus genome provides insights into paclitaxel biosynthesis.</title>
        <authorList>
            <person name="Xiong X."/>
            <person name="Gou J."/>
            <person name="Liao Q."/>
            <person name="Li Y."/>
            <person name="Zhou Q."/>
            <person name="Bi G."/>
            <person name="Li C."/>
            <person name="Du R."/>
            <person name="Wang X."/>
            <person name="Sun T."/>
            <person name="Guo L."/>
            <person name="Liang H."/>
            <person name="Lu P."/>
            <person name="Wu Y."/>
            <person name="Zhang Z."/>
            <person name="Ro D.K."/>
            <person name="Shang Y."/>
            <person name="Huang S."/>
            <person name="Yan J."/>
        </authorList>
    </citation>
    <scope>NUCLEOTIDE SEQUENCE [LARGE SCALE GENOMIC DNA]</scope>
    <source>
        <strain evidence="1">Ta-2019</strain>
    </source>
</reference>
<feature type="non-terminal residue" evidence="1">
    <location>
        <position position="1"/>
    </location>
</feature>
<protein>
    <submittedName>
        <fullName evidence="1">Uncharacterized protein</fullName>
    </submittedName>
</protein>
<accession>A0AA38FQD4</accession>
<feature type="non-terminal residue" evidence="1">
    <location>
        <position position="64"/>
    </location>
</feature>
<name>A0AA38FQD4_TAXCH</name>
<comment type="caution">
    <text evidence="1">The sequence shown here is derived from an EMBL/GenBank/DDBJ whole genome shotgun (WGS) entry which is preliminary data.</text>
</comment>
<keyword evidence="2" id="KW-1185">Reference proteome</keyword>
<gene>
    <name evidence="1" type="ORF">KI387_036200</name>
</gene>
<dbReference type="Gene3D" id="3.30.420.10">
    <property type="entry name" value="Ribonuclease H-like superfamily/Ribonuclease H"/>
    <property type="match status" value="1"/>
</dbReference>
<dbReference type="Proteomes" id="UP000824469">
    <property type="component" value="Unassembled WGS sequence"/>
</dbReference>
<dbReference type="InterPro" id="IPR012337">
    <property type="entry name" value="RNaseH-like_sf"/>
</dbReference>
<sequence length="64" mass="7182">RRDEMPLHHIPSTEPFKKWAIDFVGPIAPATRRTGSGYVITCMNYLTRSVEAAPTKDYTTTTIA</sequence>
<dbReference type="GO" id="GO:0003676">
    <property type="term" value="F:nucleic acid binding"/>
    <property type="evidence" value="ECO:0007669"/>
    <property type="project" value="InterPro"/>
</dbReference>
<dbReference type="SUPFAM" id="SSF53098">
    <property type="entry name" value="Ribonuclease H-like"/>
    <property type="match status" value="1"/>
</dbReference>
<evidence type="ECO:0000313" key="2">
    <source>
        <dbReference type="Proteomes" id="UP000824469"/>
    </source>
</evidence>
<dbReference type="InterPro" id="IPR036397">
    <property type="entry name" value="RNaseH_sf"/>
</dbReference>
<organism evidence="1 2">
    <name type="scientific">Taxus chinensis</name>
    <name type="common">Chinese yew</name>
    <name type="synonym">Taxus wallichiana var. chinensis</name>
    <dbReference type="NCBI Taxonomy" id="29808"/>
    <lineage>
        <taxon>Eukaryota</taxon>
        <taxon>Viridiplantae</taxon>
        <taxon>Streptophyta</taxon>
        <taxon>Embryophyta</taxon>
        <taxon>Tracheophyta</taxon>
        <taxon>Spermatophyta</taxon>
        <taxon>Pinopsida</taxon>
        <taxon>Pinidae</taxon>
        <taxon>Conifers II</taxon>
        <taxon>Cupressales</taxon>
        <taxon>Taxaceae</taxon>
        <taxon>Taxus</taxon>
    </lineage>
</organism>
<proteinExistence type="predicted"/>
<evidence type="ECO:0000313" key="1">
    <source>
        <dbReference type="EMBL" id="KAH9308289.1"/>
    </source>
</evidence>